<feature type="chain" id="PRO_5016418202" description="Lipoprotein" evidence="2">
    <location>
        <begin position="21"/>
        <end position="106"/>
    </location>
</feature>
<dbReference type="PROSITE" id="PS51257">
    <property type="entry name" value="PROKAR_LIPOPROTEIN"/>
    <property type="match status" value="1"/>
</dbReference>
<accession>A0A2Z3GZD5</accession>
<evidence type="ECO:0000313" key="4">
    <source>
        <dbReference type="Proteomes" id="UP000245999"/>
    </source>
</evidence>
<proteinExistence type="predicted"/>
<reference evidence="4" key="1">
    <citation type="submission" date="2018-04" db="EMBL/GenBank/DDBJ databases">
        <title>Complete genome of Antarctic heterotrophic bacterium Hymenobacter nivis.</title>
        <authorList>
            <person name="Terashima M."/>
        </authorList>
    </citation>
    <scope>NUCLEOTIDE SEQUENCE [LARGE SCALE GENOMIC DNA]</scope>
    <source>
        <strain evidence="4">NBRC 111535</strain>
    </source>
</reference>
<evidence type="ECO:0000256" key="2">
    <source>
        <dbReference type="SAM" id="SignalP"/>
    </source>
</evidence>
<sequence>MKTLHVHVIGFVVLATTLLAACNDPARQPAATVPAASPNGVPGTASGPRPSDSALNAPAQTQPVPLNPVAEAAADSVANPAVKSVPFVAPPTVKRVLSNRLTKGNN</sequence>
<dbReference type="KEGG" id="hnv:DDQ68_19315"/>
<dbReference type="Proteomes" id="UP000245999">
    <property type="component" value="Chromosome"/>
</dbReference>
<gene>
    <name evidence="3" type="ORF">DDQ68_19315</name>
</gene>
<name>A0A2Z3GZD5_9BACT</name>
<feature type="region of interest" description="Disordered" evidence="1">
    <location>
        <begin position="27"/>
        <end position="63"/>
    </location>
</feature>
<organism evidence="3 4">
    <name type="scientific">Hymenobacter nivis</name>
    <dbReference type="NCBI Taxonomy" id="1850093"/>
    <lineage>
        <taxon>Bacteria</taxon>
        <taxon>Pseudomonadati</taxon>
        <taxon>Bacteroidota</taxon>
        <taxon>Cytophagia</taxon>
        <taxon>Cytophagales</taxon>
        <taxon>Hymenobacteraceae</taxon>
        <taxon>Hymenobacter</taxon>
    </lineage>
</organism>
<dbReference type="AlphaFoldDB" id="A0A2Z3GZD5"/>
<dbReference type="RefSeq" id="WP_109657763.1">
    <property type="nucleotide sequence ID" value="NZ_CP029145.1"/>
</dbReference>
<protein>
    <recommendedName>
        <fullName evidence="5">Lipoprotein</fullName>
    </recommendedName>
</protein>
<evidence type="ECO:0008006" key="5">
    <source>
        <dbReference type="Google" id="ProtNLM"/>
    </source>
</evidence>
<dbReference type="OrthoDB" id="886863at2"/>
<evidence type="ECO:0000256" key="1">
    <source>
        <dbReference type="SAM" id="MobiDB-lite"/>
    </source>
</evidence>
<evidence type="ECO:0000313" key="3">
    <source>
        <dbReference type="EMBL" id="AWM34734.1"/>
    </source>
</evidence>
<feature type="signal peptide" evidence="2">
    <location>
        <begin position="1"/>
        <end position="20"/>
    </location>
</feature>
<keyword evidence="2" id="KW-0732">Signal</keyword>
<dbReference type="EMBL" id="CP029145">
    <property type="protein sequence ID" value="AWM34734.1"/>
    <property type="molecule type" value="Genomic_DNA"/>
</dbReference>
<keyword evidence="4" id="KW-1185">Reference proteome</keyword>